<dbReference type="CDD" id="cd14279">
    <property type="entry name" value="CUE"/>
    <property type="match status" value="1"/>
</dbReference>
<proteinExistence type="predicted"/>
<dbReference type="SMART" id="SM00546">
    <property type="entry name" value="CUE"/>
    <property type="match status" value="1"/>
</dbReference>
<dbReference type="InterPro" id="IPR009060">
    <property type="entry name" value="UBA-like_sf"/>
</dbReference>
<feature type="compositionally biased region" description="Acidic residues" evidence="1">
    <location>
        <begin position="186"/>
        <end position="195"/>
    </location>
</feature>
<feature type="compositionally biased region" description="Low complexity" evidence="1">
    <location>
        <begin position="222"/>
        <end position="232"/>
    </location>
</feature>
<feature type="compositionally biased region" description="Low complexity" evidence="1">
    <location>
        <begin position="84"/>
        <end position="98"/>
    </location>
</feature>
<gene>
    <name evidence="3" type="ORF">IWW36_001819</name>
</gene>
<dbReference type="Pfam" id="PF02845">
    <property type="entry name" value="CUE"/>
    <property type="match status" value="1"/>
</dbReference>
<evidence type="ECO:0000256" key="1">
    <source>
        <dbReference type="SAM" id="MobiDB-lite"/>
    </source>
</evidence>
<dbReference type="Proteomes" id="UP001139887">
    <property type="component" value="Unassembled WGS sequence"/>
</dbReference>
<feature type="region of interest" description="Disordered" evidence="1">
    <location>
        <begin position="294"/>
        <end position="362"/>
    </location>
</feature>
<dbReference type="InterPro" id="IPR003892">
    <property type="entry name" value="CUE"/>
</dbReference>
<dbReference type="Gene3D" id="1.10.8.10">
    <property type="entry name" value="DNA helicase RuvA subunit, C-terminal domain"/>
    <property type="match status" value="1"/>
</dbReference>
<protein>
    <recommendedName>
        <fullName evidence="2">CUE domain-containing protein</fullName>
    </recommendedName>
</protein>
<dbReference type="SUPFAM" id="SSF46934">
    <property type="entry name" value="UBA-like"/>
    <property type="match status" value="1"/>
</dbReference>
<sequence length="362" mass="39359">MTTEYTENFNQLKQIFPNVEDDVIADVLYSQAGNVRSSCDVLIQINDPNYKPSRDEADRLKEIEEDEALARHLAESELHHANQQHRQQQWQQQRQMARRYPAGYPSHNLRVMPPPVNRRASGSAPVSPAATQGKKSKLRDIFRFKRSRSGSHGDTPANAIGGGNSRVSESEPPAMQPVRPQTLESDFSDDDDDEGSASRRRGSDRPQSRSSRRSQTCVDSLQAEAAAQPQQPGNDVFGLFDDTNLASYTPLSPSKKEKVAVARQDQVDAAVVPADNAPSSLVDLDHPFDVNPLLHSSGPATPAGPTAHNGQAALNGPAALNGSAHNISPPLSPTTNPFAAASAVNPPYPQQDTNPFRNRLAD</sequence>
<dbReference type="OrthoDB" id="9942608at2759"/>
<organism evidence="3 4">
    <name type="scientific">Coemansia brasiliensis</name>
    <dbReference type="NCBI Taxonomy" id="2650707"/>
    <lineage>
        <taxon>Eukaryota</taxon>
        <taxon>Fungi</taxon>
        <taxon>Fungi incertae sedis</taxon>
        <taxon>Zoopagomycota</taxon>
        <taxon>Kickxellomycotina</taxon>
        <taxon>Kickxellomycetes</taxon>
        <taxon>Kickxellales</taxon>
        <taxon>Kickxellaceae</taxon>
        <taxon>Coemansia</taxon>
    </lineage>
</organism>
<evidence type="ECO:0000259" key="2">
    <source>
        <dbReference type="PROSITE" id="PS51140"/>
    </source>
</evidence>
<dbReference type="PROSITE" id="PS51140">
    <property type="entry name" value="CUE"/>
    <property type="match status" value="1"/>
</dbReference>
<comment type="caution">
    <text evidence="3">The sequence shown here is derived from an EMBL/GenBank/DDBJ whole genome shotgun (WGS) entry which is preliminary data.</text>
</comment>
<feature type="region of interest" description="Disordered" evidence="1">
    <location>
        <begin position="103"/>
        <end position="238"/>
    </location>
</feature>
<dbReference type="GO" id="GO:0043130">
    <property type="term" value="F:ubiquitin binding"/>
    <property type="evidence" value="ECO:0007669"/>
    <property type="project" value="InterPro"/>
</dbReference>
<evidence type="ECO:0000313" key="3">
    <source>
        <dbReference type="EMBL" id="KAJ2850503.1"/>
    </source>
</evidence>
<feature type="domain" description="CUE" evidence="2">
    <location>
        <begin position="4"/>
        <end position="47"/>
    </location>
</feature>
<name>A0A9W8IEM5_9FUNG</name>
<feature type="region of interest" description="Disordered" evidence="1">
    <location>
        <begin position="79"/>
        <end position="98"/>
    </location>
</feature>
<evidence type="ECO:0000313" key="4">
    <source>
        <dbReference type="Proteomes" id="UP001139887"/>
    </source>
</evidence>
<keyword evidence="4" id="KW-1185">Reference proteome</keyword>
<accession>A0A9W8IEM5</accession>
<dbReference type="EMBL" id="JANBUW010000030">
    <property type="protein sequence ID" value="KAJ2850503.1"/>
    <property type="molecule type" value="Genomic_DNA"/>
</dbReference>
<dbReference type="AlphaFoldDB" id="A0A9W8IEM5"/>
<reference evidence="3" key="1">
    <citation type="submission" date="2022-07" db="EMBL/GenBank/DDBJ databases">
        <title>Phylogenomic reconstructions and comparative analyses of Kickxellomycotina fungi.</title>
        <authorList>
            <person name="Reynolds N.K."/>
            <person name="Stajich J.E."/>
            <person name="Barry K."/>
            <person name="Grigoriev I.V."/>
            <person name="Crous P."/>
            <person name="Smith M.E."/>
        </authorList>
    </citation>
    <scope>NUCLEOTIDE SEQUENCE</scope>
    <source>
        <strain evidence="3">NRRL 1566</strain>
    </source>
</reference>